<proteinExistence type="predicted"/>
<reference evidence="2" key="1">
    <citation type="submission" date="2007-07" db="EMBL/GenBank/DDBJ databases">
        <title>PCAP assembly of the Caenorhabditis remanei genome.</title>
        <authorList>
            <consortium name="The Caenorhabditis remanei Sequencing Consortium"/>
            <person name="Wilson R.K."/>
        </authorList>
    </citation>
    <scope>NUCLEOTIDE SEQUENCE [LARGE SCALE GENOMIC DNA]</scope>
    <source>
        <strain evidence="2">PB4641</strain>
    </source>
</reference>
<dbReference type="InParanoid" id="E3N8K0"/>
<dbReference type="Proteomes" id="UP000008281">
    <property type="component" value="Unassembled WGS sequence"/>
</dbReference>
<dbReference type="AlphaFoldDB" id="E3N8K0"/>
<name>E3N8K0_CAERE</name>
<organism evidence="3">
    <name type="scientific">Caenorhabditis remanei</name>
    <name type="common">Caenorhabditis vulgaris</name>
    <dbReference type="NCBI Taxonomy" id="31234"/>
    <lineage>
        <taxon>Eukaryota</taxon>
        <taxon>Metazoa</taxon>
        <taxon>Ecdysozoa</taxon>
        <taxon>Nematoda</taxon>
        <taxon>Chromadorea</taxon>
        <taxon>Rhabditida</taxon>
        <taxon>Rhabditina</taxon>
        <taxon>Rhabditomorpha</taxon>
        <taxon>Rhabditoidea</taxon>
        <taxon>Rhabditidae</taxon>
        <taxon>Peloderinae</taxon>
        <taxon>Caenorhabditis</taxon>
    </lineage>
</organism>
<dbReference type="EMBL" id="DS268557">
    <property type="protein sequence ID" value="EFO89510.1"/>
    <property type="molecule type" value="Genomic_DNA"/>
</dbReference>
<gene>
    <name evidence="2" type="ORF">CRE_18177</name>
</gene>
<evidence type="ECO:0000313" key="2">
    <source>
        <dbReference type="EMBL" id="EFO89510.1"/>
    </source>
</evidence>
<dbReference type="KEGG" id="crq:GCK72_021333"/>
<accession>E3N8K0</accession>
<dbReference type="RefSeq" id="XP_003095274.2">
    <property type="nucleotide sequence ID" value="XM_003095226.2"/>
</dbReference>
<evidence type="ECO:0000313" key="3">
    <source>
        <dbReference type="Proteomes" id="UP000008281"/>
    </source>
</evidence>
<dbReference type="CTD" id="9807423"/>
<protein>
    <submittedName>
        <fullName evidence="2">Uncharacterized protein</fullName>
    </submittedName>
</protein>
<dbReference type="GeneID" id="9807423"/>
<dbReference type="HOGENOM" id="CLU_162896_0_0_1"/>
<feature type="region of interest" description="Disordered" evidence="1">
    <location>
        <begin position="47"/>
        <end position="67"/>
    </location>
</feature>
<feature type="compositionally biased region" description="Basic residues" evidence="1">
    <location>
        <begin position="54"/>
        <end position="67"/>
    </location>
</feature>
<evidence type="ECO:0000256" key="1">
    <source>
        <dbReference type="SAM" id="MobiDB-lite"/>
    </source>
</evidence>
<keyword evidence="3" id="KW-1185">Reference proteome</keyword>
<sequence>MPTYDMKTGKQIDIPSGSLLVMTYNEKTGETDCVAVKFSESGMEEVKTTPKWTPKNKKKKKKANKWL</sequence>